<dbReference type="Pfam" id="PF07927">
    <property type="entry name" value="HicA_toxin"/>
    <property type="match status" value="1"/>
</dbReference>
<accession>A0A2Z2MN42</accession>
<dbReference type="AlphaFoldDB" id="A0A2Z2MN42"/>
<gene>
    <name evidence="7" type="ORF">A3L11_01925</name>
</gene>
<evidence type="ECO:0000256" key="5">
    <source>
        <dbReference type="ARBA" id="ARBA00022884"/>
    </source>
</evidence>
<keyword evidence="1" id="KW-1277">Toxin-antitoxin system</keyword>
<dbReference type="RefSeq" id="WP_232462014.1">
    <property type="nucleotide sequence ID" value="NZ_CP015103.1"/>
</dbReference>
<keyword evidence="6" id="KW-0346">Stress response</keyword>
<dbReference type="GO" id="GO:0003729">
    <property type="term" value="F:mRNA binding"/>
    <property type="evidence" value="ECO:0007669"/>
    <property type="project" value="InterPro"/>
</dbReference>
<keyword evidence="3" id="KW-0255">Endonuclease</keyword>
<evidence type="ECO:0000256" key="1">
    <source>
        <dbReference type="ARBA" id="ARBA00022649"/>
    </source>
</evidence>
<keyword evidence="8" id="KW-1185">Reference proteome</keyword>
<evidence type="ECO:0000256" key="3">
    <source>
        <dbReference type="ARBA" id="ARBA00022759"/>
    </source>
</evidence>
<sequence>MSRLPVVSGEKLIKLLKKLGYEVVRQRGSHVRLEKDTPLGKHKITVPYHDEIAKGTLNDILNKVSLWNGIPKEELVELLKKL</sequence>
<reference evidence="7 8" key="1">
    <citation type="submission" date="2016-04" db="EMBL/GenBank/DDBJ databases">
        <title>Complete genome sequence of Thermococcus siculi type strain RG-20.</title>
        <authorList>
            <person name="Oger P.M."/>
        </authorList>
    </citation>
    <scope>NUCLEOTIDE SEQUENCE [LARGE SCALE GENOMIC DNA]</scope>
    <source>
        <strain evidence="7 8">RG-20</strain>
    </source>
</reference>
<evidence type="ECO:0008006" key="9">
    <source>
        <dbReference type="Google" id="ProtNLM"/>
    </source>
</evidence>
<dbReference type="KEGG" id="tsl:A3L11_01925"/>
<name>A0A2Z2MN42_9EURY</name>
<dbReference type="GeneID" id="33316957"/>
<evidence type="ECO:0000313" key="7">
    <source>
        <dbReference type="EMBL" id="ASJ08047.1"/>
    </source>
</evidence>
<keyword evidence="5" id="KW-0694">RNA-binding</keyword>
<dbReference type="SUPFAM" id="SSF54786">
    <property type="entry name" value="YcfA/nrd intein domain"/>
    <property type="match status" value="1"/>
</dbReference>
<evidence type="ECO:0000256" key="4">
    <source>
        <dbReference type="ARBA" id="ARBA00022801"/>
    </source>
</evidence>
<evidence type="ECO:0000313" key="8">
    <source>
        <dbReference type="Proteomes" id="UP000250125"/>
    </source>
</evidence>
<dbReference type="InterPro" id="IPR012933">
    <property type="entry name" value="HicA_mRNA_interferase"/>
</dbReference>
<keyword evidence="4" id="KW-0378">Hydrolase</keyword>
<evidence type="ECO:0000256" key="6">
    <source>
        <dbReference type="ARBA" id="ARBA00023016"/>
    </source>
</evidence>
<proteinExistence type="predicted"/>
<dbReference type="InterPro" id="IPR038570">
    <property type="entry name" value="HicA_sf"/>
</dbReference>
<evidence type="ECO:0000256" key="2">
    <source>
        <dbReference type="ARBA" id="ARBA00022722"/>
    </source>
</evidence>
<keyword evidence="2" id="KW-0540">Nuclease</keyword>
<protein>
    <recommendedName>
        <fullName evidence="9">Addiction module toxin, HicA family</fullName>
    </recommendedName>
</protein>
<dbReference type="GO" id="GO:0016787">
    <property type="term" value="F:hydrolase activity"/>
    <property type="evidence" value="ECO:0007669"/>
    <property type="project" value="UniProtKB-KW"/>
</dbReference>
<organism evidence="7 8">
    <name type="scientific">Thermococcus siculi</name>
    <dbReference type="NCBI Taxonomy" id="72803"/>
    <lineage>
        <taxon>Archaea</taxon>
        <taxon>Methanobacteriati</taxon>
        <taxon>Methanobacteriota</taxon>
        <taxon>Thermococci</taxon>
        <taxon>Thermococcales</taxon>
        <taxon>Thermococcaceae</taxon>
        <taxon>Thermococcus</taxon>
    </lineage>
</organism>
<dbReference type="GO" id="GO:0004519">
    <property type="term" value="F:endonuclease activity"/>
    <property type="evidence" value="ECO:0007669"/>
    <property type="project" value="UniProtKB-KW"/>
</dbReference>
<dbReference type="Proteomes" id="UP000250125">
    <property type="component" value="Chromosome"/>
</dbReference>
<dbReference type="Gene3D" id="3.30.920.30">
    <property type="entry name" value="Hypothetical protein"/>
    <property type="match status" value="1"/>
</dbReference>
<dbReference type="EMBL" id="CP015103">
    <property type="protein sequence ID" value="ASJ08047.1"/>
    <property type="molecule type" value="Genomic_DNA"/>
</dbReference>